<evidence type="ECO:0000256" key="2">
    <source>
        <dbReference type="ARBA" id="ARBA00022679"/>
    </source>
</evidence>
<keyword evidence="2" id="KW-0808">Transferase</keyword>
<dbReference type="SUPFAM" id="SSF52540">
    <property type="entry name" value="P-loop containing nucleoside triphosphate hydrolases"/>
    <property type="match status" value="1"/>
</dbReference>
<feature type="domain" description="Sulfotransferase" evidence="3">
    <location>
        <begin position="173"/>
        <end position="422"/>
    </location>
</feature>
<keyword evidence="5" id="KW-1185">Reference proteome</keyword>
<dbReference type="Proteomes" id="UP001159428">
    <property type="component" value="Unassembled WGS sequence"/>
</dbReference>
<dbReference type="EMBL" id="CALNXJ010000013">
    <property type="protein sequence ID" value="CAH3112820.1"/>
    <property type="molecule type" value="Genomic_DNA"/>
</dbReference>
<evidence type="ECO:0000256" key="1">
    <source>
        <dbReference type="ARBA" id="ARBA00005771"/>
    </source>
</evidence>
<evidence type="ECO:0000259" key="3">
    <source>
        <dbReference type="Pfam" id="PF00685"/>
    </source>
</evidence>
<dbReference type="Gene3D" id="3.40.50.300">
    <property type="entry name" value="P-loop containing nucleotide triphosphate hydrolases"/>
    <property type="match status" value="1"/>
</dbReference>
<sequence length="428" mass="49905">MEILYYFKPFDTKIIIRQVDYFLESLPGNVIKRFTVLRRRNYNYRAPKNYKSYRIDRVVTRYMRSGITAPGSGITALGIGISSVLVESGIKIVNVFGIRDQNSQCFCDQGLKFSTFLRYKPMMSERFTVIQEKEGEFFGPRQVLIRGVRLTINAPSTGKDLERDLSRFETRSDDVYVVSFPKSGTTWVQEIVWQILNDGRISEERVESRYPFLEKSQLFDRPGDESDGQKVSVTSRPSPRLIKSHLPYHVIPMSKEESKRSKYIYVARNPKDVAVSFYHFVQSFDPGSYFNGTWEFFVKLFLEGKNSYGFWCDHVVPWWKHRDEPHVLFLTYEGLKKDLSGNVRLISEFLEKPLSDEVIRKITHQCTFAEMKKNSNSYVISAYATKPNLLRKGQIGDWKSLFSEELNKQFEETFLTKLHGTGLHFDTE</sequence>
<dbReference type="AlphaFoldDB" id="A0AAU9WFA4"/>
<evidence type="ECO:0000313" key="5">
    <source>
        <dbReference type="Proteomes" id="UP001159428"/>
    </source>
</evidence>
<proteinExistence type="inferred from homology"/>
<comment type="caution">
    <text evidence="4">The sequence shown here is derived from an EMBL/GenBank/DDBJ whole genome shotgun (WGS) entry which is preliminary data.</text>
</comment>
<dbReference type="PANTHER" id="PTHR11783">
    <property type="entry name" value="SULFOTRANSFERASE SULT"/>
    <property type="match status" value="1"/>
</dbReference>
<name>A0AAU9WFA4_9CNID</name>
<dbReference type="InterPro" id="IPR027417">
    <property type="entry name" value="P-loop_NTPase"/>
</dbReference>
<reference evidence="4 5" key="1">
    <citation type="submission" date="2022-05" db="EMBL/GenBank/DDBJ databases">
        <authorList>
            <consortium name="Genoscope - CEA"/>
            <person name="William W."/>
        </authorList>
    </citation>
    <scope>NUCLEOTIDE SEQUENCE [LARGE SCALE GENOMIC DNA]</scope>
</reference>
<organism evidence="4 5">
    <name type="scientific">Pocillopora meandrina</name>
    <dbReference type="NCBI Taxonomy" id="46732"/>
    <lineage>
        <taxon>Eukaryota</taxon>
        <taxon>Metazoa</taxon>
        <taxon>Cnidaria</taxon>
        <taxon>Anthozoa</taxon>
        <taxon>Hexacorallia</taxon>
        <taxon>Scleractinia</taxon>
        <taxon>Astrocoeniina</taxon>
        <taxon>Pocilloporidae</taxon>
        <taxon>Pocillopora</taxon>
    </lineage>
</organism>
<protein>
    <recommendedName>
        <fullName evidence="3">Sulfotransferase domain-containing protein</fullName>
    </recommendedName>
</protein>
<dbReference type="GO" id="GO:0008146">
    <property type="term" value="F:sulfotransferase activity"/>
    <property type="evidence" value="ECO:0007669"/>
    <property type="project" value="InterPro"/>
</dbReference>
<dbReference type="InterPro" id="IPR000863">
    <property type="entry name" value="Sulfotransferase_dom"/>
</dbReference>
<accession>A0AAU9WFA4</accession>
<evidence type="ECO:0000313" key="4">
    <source>
        <dbReference type="EMBL" id="CAH3112820.1"/>
    </source>
</evidence>
<gene>
    <name evidence="4" type="ORF">PMEA_00004669</name>
</gene>
<comment type="similarity">
    <text evidence="1">Belongs to the sulfotransferase 1 family.</text>
</comment>
<dbReference type="Pfam" id="PF00685">
    <property type="entry name" value="Sulfotransfer_1"/>
    <property type="match status" value="1"/>
</dbReference>